<dbReference type="EMBL" id="PGCJ01001084">
    <property type="protein sequence ID" value="PLW09882.1"/>
    <property type="molecule type" value="Genomic_DNA"/>
</dbReference>
<feature type="compositionally biased region" description="Polar residues" evidence="1">
    <location>
        <begin position="114"/>
        <end position="128"/>
    </location>
</feature>
<protein>
    <submittedName>
        <fullName evidence="2">Uncharacterized protein</fullName>
    </submittedName>
</protein>
<gene>
    <name evidence="2" type="ORF">PCANC_20018</name>
</gene>
<feature type="compositionally biased region" description="Basic and acidic residues" evidence="1">
    <location>
        <begin position="90"/>
        <end position="112"/>
    </location>
</feature>
<dbReference type="Proteomes" id="UP000235388">
    <property type="component" value="Unassembled WGS sequence"/>
</dbReference>
<reference evidence="2 3" key="1">
    <citation type="submission" date="2017-11" db="EMBL/GenBank/DDBJ databases">
        <title>De novo assembly and phasing of dikaryotic genomes from two isolates of Puccinia coronata f. sp. avenae, the causal agent of oat crown rust.</title>
        <authorList>
            <person name="Miller M.E."/>
            <person name="Zhang Y."/>
            <person name="Omidvar V."/>
            <person name="Sperschneider J."/>
            <person name="Schwessinger B."/>
            <person name="Raley C."/>
            <person name="Palmer J.M."/>
            <person name="Garnica D."/>
            <person name="Upadhyaya N."/>
            <person name="Rathjen J."/>
            <person name="Taylor J.M."/>
            <person name="Park R.F."/>
            <person name="Dodds P.N."/>
            <person name="Hirsch C.D."/>
            <person name="Kianian S.F."/>
            <person name="Figueroa M."/>
        </authorList>
    </citation>
    <scope>NUCLEOTIDE SEQUENCE [LARGE SCALE GENOMIC DNA]</scope>
    <source>
        <strain evidence="2">12NC29</strain>
    </source>
</reference>
<proteinExistence type="predicted"/>
<feature type="compositionally biased region" description="Basic residues" evidence="1">
    <location>
        <begin position="57"/>
        <end position="68"/>
    </location>
</feature>
<name>A0A2N5S9G2_9BASI</name>
<evidence type="ECO:0000313" key="2">
    <source>
        <dbReference type="EMBL" id="PLW09882.1"/>
    </source>
</evidence>
<comment type="caution">
    <text evidence="2">The sequence shown here is derived from an EMBL/GenBank/DDBJ whole genome shotgun (WGS) entry which is preliminary data.</text>
</comment>
<accession>A0A2N5S9G2</accession>
<keyword evidence="3" id="KW-1185">Reference proteome</keyword>
<organism evidence="2 3">
    <name type="scientific">Puccinia coronata f. sp. avenae</name>
    <dbReference type="NCBI Taxonomy" id="200324"/>
    <lineage>
        <taxon>Eukaryota</taxon>
        <taxon>Fungi</taxon>
        <taxon>Dikarya</taxon>
        <taxon>Basidiomycota</taxon>
        <taxon>Pucciniomycotina</taxon>
        <taxon>Pucciniomycetes</taxon>
        <taxon>Pucciniales</taxon>
        <taxon>Pucciniaceae</taxon>
        <taxon>Puccinia</taxon>
    </lineage>
</organism>
<evidence type="ECO:0000313" key="3">
    <source>
        <dbReference type="Proteomes" id="UP000235388"/>
    </source>
</evidence>
<sequence>MSVYSPTEVYKEQNGAPGKPQDHITEGIEEEGSETALIKERIPIEQQETSKIGSNLRGRRRSQKKKSRNSQNKKSDLEPTDQVDGSILHGSKENKEENGGNRDIKKEVKEHSITGANEAQAGISNSKQLYKKEVNAKNEPDRENINENLENNFQSDGWEILDYSFHDVLLPTIYECFHWKS</sequence>
<dbReference type="AlphaFoldDB" id="A0A2N5S9G2"/>
<feature type="region of interest" description="Disordered" evidence="1">
    <location>
        <begin position="1"/>
        <end position="129"/>
    </location>
</feature>
<evidence type="ECO:0000256" key="1">
    <source>
        <dbReference type="SAM" id="MobiDB-lite"/>
    </source>
</evidence>